<sequence length="305" mass="32018">MEQGRQGLVHDGDQPVVSAQVWLDGLFAGSVYALVALALAIVFQPTRVLNFAQGEPVVLGAAVSYQVVALWQWGWPAALLATLVLGAAMGLLSERMIMLPVRLSGSRYAWIIATLAAAMIFQALFTLRYFDVDALRPRALAPGHLEVFGQRLAWQQLLTIGVALAVMAGYDLFLRRTAYGRAIRAASHDADAAVIMGIPVRRVVLLSFVIAAVICAFAGVLAAPLLFIGPASGLMFTIKGFIAAVIGGVGSPRGALAGGLIVGLLDAVVRNLAGATTGDFVVFGLLALILVAFPSGLFGKPMEAH</sequence>
<dbReference type="GO" id="GO:0006865">
    <property type="term" value="P:amino acid transport"/>
    <property type="evidence" value="ECO:0007669"/>
    <property type="project" value="UniProtKB-KW"/>
</dbReference>
<dbReference type="EMBL" id="VCKZ01000005">
    <property type="protein sequence ID" value="TMR42182.1"/>
    <property type="molecule type" value="Genomic_DNA"/>
</dbReference>
<feature type="transmembrane region" description="Helical" evidence="9">
    <location>
        <begin position="241"/>
        <end position="268"/>
    </location>
</feature>
<dbReference type="Proteomes" id="UP000305238">
    <property type="component" value="Unassembled WGS sequence"/>
</dbReference>
<dbReference type="PANTHER" id="PTHR11795:SF445">
    <property type="entry name" value="AMINO ACID ABC TRANSPORTER PERMEASE PROTEIN"/>
    <property type="match status" value="1"/>
</dbReference>
<feature type="transmembrane region" description="Helical" evidence="9">
    <location>
        <begin position="203"/>
        <end position="229"/>
    </location>
</feature>
<dbReference type="Pfam" id="PF02653">
    <property type="entry name" value="BPD_transp_2"/>
    <property type="match status" value="1"/>
</dbReference>
<evidence type="ECO:0000256" key="4">
    <source>
        <dbReference type="ARBA" id="ARBA00022692"/>
    </source>
</evidence>
<dbReference type="CDD" id="cd06582">
    <property type="entry name" value="TM_PBP1_LivH_like"/>
    <property type="match status" value="1"/>
</dbReference>
<evidence type="ECO:0000256" key="6">
    <source>
        <dbReference type="ARBA" id="ARBA00022989"/>
    </source>
</evidence>
<keyword evidence="3" id="KW-1003">Cell membrane</keyword>
<organism evidence="10 11">
    <name type="scientific">Actinomadura geliboluensis</name>
    <dbReference type="NCBI Taxonomy" id="882440"/>
    <lineage>
        <taxon>Bacteria</taxon>
        <taxon>Bacillati</taxon>
        <taxon>Actinomycetota</taxon>
        <taxon>Actinomycetes</taxon>
        <taxon>Streptosporangiales</taxon>
        <taxon>Thermomonosporaceae</taxon>
        <taxon>Actinomadura</taxon>
    </lineage>
</organism>
<name>A0A5S4HB54_9ACTN</name>
<dbReference type="PANTHER" id="PTHR11795">
    <property type="entry name" value="BRANCHED-CHAIN AMINO ACID TRANSPORT SYSTEM PERMEASE PROTEIN LIVH"/>
    <property type="match status" value="1"/>
</dbReference>
<evidence type="ECO:0000256" key="1">
    <source>
        <dbReference type="ARBA" id="ARBA00004651"/>
    </source>
</evidence>
<feature type="transmembrane region" description="Helical" evidence="9">
    <location>
        <begin position="280"/>
        <end position="299"/>
    </location>
</feature>
<evidence type="ECO:0000256" key="9">
    <source>
        <dbReference type="SAM" id="Phobius"/>
    </source>
</evidence>
<dbReference type="InterPro" id="IPR001851">
    <property type="entry name" value="ABC_transp_permease"/>
</dbReference>
<accession>A0A5S4HB54</accession>
<proteinExistence type="inferred from homology"/>
<dbReference type="AlphaFoldDB" id="A0A5S4HB54"/>
<evidence type="ECO:0000256" key="5">
    <source>
        <dbReference type="ARBA" id="ARBA00022970"/>
    </source>
</evidence>
<protein>
    <submittedName>
        <fullName evidence="10">Branched-chain amino acid ABC transporter permease</fullName>
    </submittedName>
</protein>
<evidence type="ECO:0000256" key="2">
    <source>
        <dbReference type="ARBA" id="ARBA00022448"/>
    </source>
</evidence>
<dbReference type="InterPro" id="IPR052157">
    <property type="entry name" value="BCAA_transport_permease"/>
</dbReference>
<keyword evidence="2" id="KW-0813">Transport</keyword>
<keyword evidence="5" id="KW-0029">Amino-acid transport</keyword>
<keyword evidence="6 9" id="KW-1133">Transmembrane helix</keyword>
<keyword evidence="7 9" id="KW-0472">Membrane</keyword>
<gene>
    <name evidence="10" type="ORF">ETD96_01835</name>
</gene>
<evidence type="ECO:0000256" key="8">
    <source>
        <dbReference type="ARBA" id="ARBA00037998"/>
    </source>
</evidence>
<reference evidence="10 11" key="1">
    <citation type="submission" date="2019-05" db="EMBL/GenBank/DDBJ databases">
        <title>Draft genome sequence of Actinomadura geliboluensis A8036.</title>
        <authorList>
            <person name="Saricaoglu S."/>
            <person name="Isik K."/>
        </authorList>
    </citation>
    <scope>NUCLEOTIDE SEQUENCE [LARGE SCALE GENOMIC DNA]</scope>
    <source>
        <strain evidence="10 11">A8036</strain>
    </source>
</reference>
<keyword evidence="4 9" id="KW-0812">Transmembrane</keyword>
<feature type="transmembrane region" description="Helical" evidence="9">
    <location>
        <begin position="108"/>
        <end position="130"/>
    </location>
</feature>
<dbReference type="OrthoDB" id="9807115at2"/>
<feature type="transmembrane region" description="Helical" evidence="9">
    <location>
        <begin position="21"/>
        <end position="43"/>
    </location>
</feature>
<dbReference type="GO" id="GO:0005886">
    <property type="term" value="C:plasma membrane"/>
    <property type="evidence" value="ECO:0007669"/>
    <property type="project" value="UniProtKB-SubCell"/>
</dbReference>
<comment type="similarity">
    <text evidence="8">Belongs to the binding-protein-dependent transport system permease family. LivHM subfamily.</text>
</comment>
<evidence type="ECO:0000256" key="7">
    <source>
        <dbReference type="ARBA" id="ARBA00023136"/>
    </source>
</evidence>
<comment type="subcellular location">
    <subcellularLocation>
        <location evidence="1">Cell membrane</location>
        <topology evidence="1">Multi-pass membrane protein</topology>
    </subcellularLocation>
</comment>
<comment type="caution">
    <text evidence="10">The sequence shown here is derived from an EMBL/GenBank/DDBJ whole genome shotgun (WGS) entry which is preliminary data.</text>
</comment>
<evidence type="ECO:0000313" key="10">
    <source>
        <dbReference type="EMBL" id="TMR42182.1"/>
    </source>
</evidence>
<evidence type="ECO:0000313" key="11">
    <source>
        <dbReference type="Proteomes" id="UP000305238"/>
    </source>
</evidence>
<dbReference type="GO" id="GO:0022857">
    <property type="term" value="F:transmembrane transporter activity"/>
    <property type="evidence" value="ECO:0007669"/>
    <property type="project" value="InterPro"/>
</dbReference>
<evidence type="ECO:0000256" key="3">
    <source>
        <dbReference type="ARBA" id="ARBA00022475"/>
    </source>
</evidence>
<keyword evidence="11" id="KW-1185">Reference proteome</keyword>
<feature type="transmembrane region" description="Helical" evidence="9">
    <location>
        <begin position="73"/>
        <end position="92"/>
    </location>
</feature>
<feature type="transmembrane region" description="Helical" evidence="9">
    <location>
        <begin position="153"/>
        <end position="174"/>
    </location>
</feature>